<gene>
    <name evidence="1" type="primary">gb16010</name>
    <name evidence="1" type="ORF">PR202_gb16010</name>
</gene>
<evidence type="ECO:0000313" key="2">
    <source>
        <dbReference type="Proteomes" id="UP001054889"/>
    </source>
</evidence>
<dbReference type="Gene3D" id="2.20.28.200">
    <property type="match status" value="1"/>
</dbReference>
<dbReference type="AlphaFoldDB" id="A0AAV5EZH6"/>
<evidence type="ECO:0000313" key="1">
    <source>
        <dbReference type="EMBL" id="GJN27942.1"/>
    </source>
</evidence>
<dbReference type="SUPFAM" id="SSF52467">
    <property type="entry name" value="DHS-like NAD/FAD-binding domain"/>
    <property type="match status" value="1"/>
</dbReference>
<name>A0AAV5EZH6_ELECO</name>
<dbReference type="Proteomes" id="UP001054889">
    <property type="component" value="Unassembled WGS sequence"/>
</dbReference>
<keyword evidence="2" id="KW-1185">Reference proteome</keyword>
<reference evidence="1" key="2">
    <citation type="submission" date="2021-12" db="EMBL/GenBank/DDBJ databases">
        <title>Resequencing data analysis of finger millet.</title>
        <authorList>
            <person name="Hatakeyama M."/>
            <person name="Aluri S."/>
            <person name="Balachadran M.T."/>
            <person name="Sivarajan S.R."/>
            <person name="Poveda L."/>
            <person name="Shimizu-Inatsugi R."/>
            <person name="Schlapbach R."/>
            <person name="Sreeman S.M."/>
            <person name="Shimizu K.K."/>
        </authorList>
    </citation>
    <scope>NUCLEOTIDE SEQUENCE</scope>
</reference>
<reference evidence="1" key="1">
    <citation type="journal article" date="2018" name="DNA Res.">
        <title>Multiple hybrid de novo genome assembly of finger millet, an orphan allotetraploid crop.</title>
        <authorList>
            <person name="Hatakeyama M."/>
            <person name="Aluri S."/>
            <person name="Balachadran M.T."/>
            <person name="Sivarajan S.R."/>
            <person name="Patrignani A."/>
            <person name="Gruter S."/>
            <person name="Poveda L."/>
            <person name="Shimizu-Inatsugi R."/>
            <person name="Baeten J."/>
            <person name="Francoijs K.J."/>
            <person name="Nataraja K.N."/>
            <person name="Reddy Y.A.N."/>
            <person name="Phadnis S."/>
            <person name="Ravikumar R.L."/>
            <person name="Schlapbach R."/>
            <person name="Sreeman S.M."/>
            <person name="Shimizu K.K."/>
        </authorList>
    </citation>
    <scope>NUCLEOTIDE SEQUENCE</scope>
</reference>
<proteinExistence type="predicted"/>
<sequence length="152" mass="16999">MSLGYAKKLSYREEIGEVGMPEIFDSSEILQNKIEELAAMVQKVGFFAVAHVYTSTVELCIAILLKIGFYNAEYLRDFEIETIGLKDTPRRCSDKKCGARLKDTVLDWEDALPTEEMNSAKEHCRTADLVLCLGTRTVIVALAESTVEEALL</sequence>
<protein>
    <submittedName>
        <fullName evidence="1">Uncharacterized protein</fullName>
    </submittedName>
</protein>
<accession>A0AAV5EZH6</accession>
<dbReference type="EMBL" id="BQKI01000079">
    <property type="protein sequence ID" value="GJN27942.1"/>
    <property type="molecule type" value="Genomic_DNA"/>
</dbReference>
<organism evidence="1 2">
    <name type="scientific">Eleusine coracana subsp. coracana</name>
    <dbReference type="NCBI Taxonomy" id="191504"/>
    <lineage>
        <taxon>Eukaryota</taxon>
        <taxon>Viridiplantae</taxon>
        <taxon>Streptophyta</taxon>
        <taxon>Embryophyta</taxon>
        <taxon>Tracheophyta</taxon>
        <taxon>Spermatophyta</taxon>
        <taxon>Magnoliopsida</taxon>
        <taxon>Liliopsida</taxon>
        <taxon>Poales</taxon>
        <taxon>Poaceae</taxon>
        <taxon>PACMAD clade</taxon>
        <taxon>Chloridoideae</taxon>
        <taxon>Cynodonteae</taxon>
        <taxon>Eleusininae</taxon>
        <taxon>Eleusine</taxon>
    </lineage>
</organism>
<dbReference type="InterPro" id="IPR029035">
    <property type="entry name" value="DHS-like_NAD/FAD-binding_dom"/>
</dbReference>
<comment type="caution">
    <text evidence="1">The sequence shown here is derived from an EMBL/GenBank/DDBJ whole genome shotgun (WGS) entry which is preliminary data.</text>
</comment>